<dbReference type="InterPro" id="IPR011330">
    <property type="entry name" value="Glyco_hydro/deAcase_b/a-brl"/>
</dbReference>
<gene>
    <name evidence="2" type="ORF">SAMN06295960_1155</name>
</gene>
<proteinExistence type="predicted"/>
<organism evidence="2 3">
    <name type="scientific">Paenibacillus aquistagni</name>
    <dbReference type="NCBI Taxonomy" id="1852522"/>
    <lineage>
        <taxon>Bacteria</taxon>
        <taxon>Bacillati</taxon>
        <taxon>Bacillota</taxon>
        <taxon>Bacilli</taxon>
        <taxon>Bacillales</taxon>
        <taxon>Paenibacillaceae</taxon>
        <taxon>Paenibacillus</taxon>
    </lineage>
</organism>
<dbReference type="InterPro" id="IPR027291">
    <property type="entry name" value="Glyco_hydro_38_N_sf"/>
</dbReference>
<keyword evidence="3" id="KW-1185">Reference proteome</keyword>
<dbReference type="GO" id="GO:0004559">
    <property type="term" value="F:alpha-mannosidase activity"/>
    <property type="evidence" value="ECO:0007669"/>
    <property type="project" value="InterPro"/>
</dbReference>
<dbReference type="SUPFAM" id="SSF88713">
    <property type="entry name" value="Glycoside hydrolase/deacetylase"/>
    <property type="match status" value="1"/>
</dbReference>
<dbReference type="GO" id="GO:0006013">
    <property type="term" value="P:mannose metabolic process"/>
    <property type="evidence" value="ECO:0007669"/>
    <property type="project" value="InterPro"/>
</dbReference>
<keyword evidence="2" id="KW-0378">Hydrolase</keyword>
<dbReference type="CDD" id="cd10791">
    <property type="entry name" value="GH38N_AMII_like_1"/>
    <property type="match status" value="1"/>
</dbReference>
<dbReference type="AlphaFoldDB" id="A0A1X7J412"/>
<evidence type="ECO:0000313" key="3">
    <source>
        <dbReference type="Proteomes" id="UP000193834"/>
    </source>
</evidence>
<name>A0A1X7J412_9BACL</name>
<dbReference type="InterPro" id="IPR000602">
    <property type="entry name" value="Glyco_hydro_38_N"/>
</dbReference>
<dbReference type="Pfam" id="PF01074">
    <property type="entry name" value="Glyco_hydro_38N"/>
    <property type="match status" value="1"/>
</dbReference>
<dbReference type="InterPro" id="IPR032482">
    <property type="entry name" value="DUF5054"/>
</dbReference>
<dbReference type="EMBL" id="FXAZ01000001">
    <property type="protein sequence ID" value="SMG22061.1"/>
    <property type="molecule type" value="Genomic_DNA"/>
</dbReference>
<sequence length="699" mass="79814">MNSKGADILNTAIKRVHVVFKTHLDIGFTDMGQNVVDRYMQGFIPQALELSEQLADEEGNVKFVWTTGSWLIHEFLEHADPDMRSRMEAAIKGGRIAWHGLPFTTHTEIMDKRLFEFGLSISKKLDSQFNKQTIAAKMTDVPGHTIAIVPMLAKQGIEYLHLGVNMVSKNPKVPSMFVWRAADGSDIIVHYADSYGKPFQMEGLEDALYFAHTHDNHGPSSMEEVRELFAQLQLEYPEAEIIASTLDAFAEKLRGIKDRLPVIHEEIGDSWIHGIASDPWRIARYRELLRLRDKWVASSQLDPDSEAFAQFCNRLMLIPEHTWGLNNSVYLADFTNYSAAQFAAARSRDLVENDKRKKYEYLTGQIGMERTYSHYESSWQEQRDYLKHAIQALPDELACEAAARLEAMSTPFISPAVANERLLEMDEQYELGQFTASFAPDGSINCLIDINGKQWANSSHRLGVYTYETFSKESYDRFFKEYMTNLDIHHGWADNDFGKPGIEYVKPRPEHRSTPPSLRSLKLEQLPEYDKVTAELKLSAEVCEQYGAPRKLVIVYTFYRDEPIVDIALLWSEKQACRLPEASWFSFVPAVDNPNAWLLDKMGERISPLSVVKDGNRNMHGVESGLYYDAADGSVVIETLDAPLVCPGEARLLQFDNTYAPLSGGFHFNLHNNVWGTNFMMWFEDDMQFRYRLTLNSTV</sequence>
<reference evidence="2 3" key="1">
    <citation type="submission" date="2017-04" db="EMBL/GenBank/DDBJ databases">
        <authorList>
            <person name="Afonso C.L."/>
            <person name="Miller P.J."/>
            <person name="Scott M.A."/>
            <person name="Spackman E."/>
            <person name="Goraichik I."/>
            <person name="Dimitrov K.M."/>
            <person name="Suarez D.L."/>
            <person name="Swayne D.E."/>
        </authorList>
    </citation>
    <scope>NUCLEOTIDE SEQUENCE [LARGE SCALE GENOMIC DNA]</scope>
    <source>
        <strain evidence="2 3">11</strain>
    </source>
</reference>
<dbReference type="STRING" id="1852522.SAMN06295960_1155"/>
<dbReference type="Gene3D" id="3.20.110.10">
    <property type="entry name" value="Glycoside hydrolase 38, N terminal domain"/>
    <property type="match status" value="1"/>
</dbReference>
<dbReference type="Pfam" id="PF16477">
    <property type="entry name" value="DUF5054"/>
    <property type="match status" value="1"/>
</dbReference>
<feature type="domain" description="Glycoside hydrolase family 38 N-terminal" evidence="1">
    <location>
        <begin position="16"/>
        <end position="215"/>
    </location>
</feature>
<accession>A0A1X7J412</accession>
<evidence type="ECO:0000259" key="1">
    <source>
        <dbReference type="Pfam" id="PF01074"/>
    </source>
</evidence>
<evidence type="ECO:0000313" key="2">
    <source>
        <dbReference type="EMBL" id="SMG22061.1"/>
    </source>
</evidence>
<protein>
    <submittedName>
        <fullName evidence="2">Glycosyl hydrolases family 38 N-terminal domain-containing protein</fullName>
    </submittedName>
</protein>
<dbReference type="Proteomes" id="UP000193834">
    <property type="component" value="Unassembled WGS sequence"/>
</dbReference>